<dbReference type="SUPFAM" id="SSF53850">
    <property type="entry name" value="Periplasmic binding protein-like II"/>
    <property type="match status" value="1"/>
</dbReference>
<evidence type="ECO:0000256" key="1">
    <source>
        <dbReference type="ARBA" id="ARBA00009437"/>
    </source>
</evidence>
<dbReference type="Gene3D" id="3.40.190.290">
    <property type="match status" value="1"/>
</dbReference>
<keyword evidence="2" id="KW-0805">Transcription regulation</keyword>
<dbReference type="FunFam" id="1.10.10.10:FF:000001">
    <property type="entry name" value="LysR family transcriptional regulator"/>
    <property type="match status" value="1"/>
</dbReference>
<dbReference type="InterPro" id="IPR036388">
    <property type="entry name" value="WH-like_DNA-bd_sf"/>
</dbReference>
<evidence type="ECO:0000256" key="4">
    <source>
        <dbReference type="ARBA" id="ARBA00023163"/>
    </source>
</evidence>
<dbReference type="AlphaFoldDB" id="A0A484Q618"/>
<protein>
    <submittedName>
        <fullName evidence="6">Transcriptional regulator, LysR family</fullName>
    </submittedName>
</protein>
<dbReference type="Pfam" id="PF03466">
    <property type="entry name" value="LysR_substrate"/>
    <property type="match status" value="1"/>
</dbReference>
<proteinExistence type="inferred from homology"/>
<gene>
    <name evidence="6" type="ORF">AMP9_2650</name>
</gene>
<evidence type="ECO:0000256" key="3">
    <source>
        <dbReference type="ARBA" id="ARBA00023125"/>
    </source>
</evidence>
<dbReference type="InterPro" id="IPR000847">
    <property type="entry name" value="LysR_HTH_N"/>
</dbReference>
<dbReference type="EMBL" id="CAADHY010000032">
    <property type="protein sequence ID" value="VFR32259.1"/>
    <property type="molecule type" value="Genomic_DNA"/>
</dbReference>
<dbReference type="InterPro" id="IPR036390">
    <property type="entry name" value="WH_DNA-bd_sf"/>
</dbReference>
<name>A0A484Q618_9ZZZZ</name>
<organism evidence="6">
    <name type="scientific">plant metagenome</name>
    <dbReference type="NCBI Taxonomy" id="1297885"/>
    <lineage>
        <taxon>unclassified sequences</taxon>
        <taxon>metagenomes</taxon>
        <taxon>organismal metagenomes</taxon>
    </lineage>
</organism>
<dbReference type="Gene3D" id="1.10.10.10">
    <property type="entry name" value="Winged helix-like DNA-binding domain superfamily/Winged helix DNA-binding domain"/>
    <property type="match status" value="1"/>
</dbReference>
<reference evidence="6" key="1">
    <citation type="submission" date="2019-03" db="EMBL/GenBank/DDBJ databases">
        <authorList>
            <person name="Danneels B."/>
        </authorList>
    </citation>
    <scope>NUCLEOTIDE SEQUENCE</scope>
</reference>
<feature type="domain" description="HTH lysR-type" evidence="5">
    <location>
        <begin position="23"/>
        <end position="80"/>
    </location>
</feature>
<keyword evidence="3" id="KW-0238">DNA-binding</keyword>
<keyword evidence="4" id="KW-0804">Transcription</keyword>
<dbReference type="FunFam" id="3.40.190.290:FF:000001">
    <property type="entry name" value="Transcriptional regulator, LysR family"/>
    <property type="match status" value="1"/>
</dbReference>
<dbReference type="InterPro" id="IPR058163">
    <property type="entry name" value="LysR-type_TF_proteobact-type"/>
</dbReference>
<dbReference type="GO" id="GO:0003700">
    <property type="term" value="F:DNA-binding transcription factor activity"/>
    <property type="evidence" value="ECO:0007669"/>
    <property type="project" value="InterPro"/>
</dbReference>
<dbReference type="PROSITE" id="PS50931">
    <property type="entry name" value="HTH_LYSR"/>
    <property type="match status" value="1"/>
</dbReference>
<dbReference type="PANTHER" id="PTHR30537">
    <property type="entry name" value="HTH-TYPE TRANSCRIPTIONAL REGULATOR"/>
    <property type="match status" value="1"/>
</dbReference>
<accession>A0A484Q618</accession>
<evidence type="ECO:0000256" key="2">
    <source>
        <dbReference type="ARBA" id="ARBA00023015"/>
    </source>
</evidence>
<dbReference type="SUPFAM" id="SSF46785">
    <property type="entry name" value="Winged helix' DNA-binding domain"/>
    <property type="match status" value="1"/>
</dbReference>
<sequence length="321" mass="35483">MNAEKKVIKIASSFTFYQNRRMDRYKQMGTFVAVATLGSLSAAARAEGVAPAMIGRRVDALEARLGVKLLARSTRRLSITPEGTAYLEEARRLLRDVEDTEALISQGSRQPSGPLRISAPAGFGRRHVAPLLPGFARAYPDLHITLDLTDRLVDLIEERVDCAVRIGDLVDSGLVGIRLADNRRVVVASPAYLARHGTPEHPDDLARHRCLSFGTRGNQSRGWLFNLDGRNIALRGGGGMECNDGSVLHAWTLEGEGLSWRSVWEVREDLEAGRLVTVLDDYHAPPNGIFAILPERKHLPSRVRVFVDWLKDAYATQAGWT</sequence>
<dbReference type="CDD" id="cd08422">
    <property type="entry name" value="PBP2_CrgA_like"/>
    <property type="match status" value="1"/>
</dbReference>
<evidence type="ECO:0000313" key="6">
    <source>
        <dbReference type="EMBL" id="VFR32259.1"/>
    </source>
</evidence>
<dbReference type="Pfam" id="PF00126">
    <property type="entry name" value="HTH_1"/>
    <property type="match status" value="1"/>
</dbReference>
<comment type="similarity">
    <text evidence="1">Belongs to the LysR transcriptional regulatory family.</text>
</comment>
<evidence type="ECO:0000259" key="5">
    <source>
        <dbReference type="PROSITE" id="PS50931"/>
    </source>
</evidence>
<dbReference type="GO" id="GO:0003677">
    <property type="term" value="F:DNA binding"/>
    <property type="evidence" value="ECO:0007669"/>
    <property type="project" value="UniProtKB-KW"/>
</dbReference>
<dbReference type="InterPro" id="IPR005119">
    <property type="entry name" value="LysR_subst-bd"/>
</dbReference>
<dbReference type="PANTHER" id="PTHR30537:SF5">
    <property type="entry name" value="HTH-TYPE TRANSCRIPTIONAL ACTIVATOR TTDR-RELATED"/>
    <property type="match status" value="1"/>
</dbReference>